<dbReference type="PANTHER" id="PTHR12227">
    <property type="entry name" value="GLYCERATE KINASE"/>
    <property type="match status" value="1"/>
</dbReference>
<name>A0A6M0S031_9CYAN</name>
<evidence type="ECO:0000313" key="4">
    <source>
        <dbReference type="Proteomes" id="UP000473574"/>
    </source>
</evidence>
<protein>
    <submittedName>
        <fullName evidence="3">Glycerate kinase</fullName>
    </submittedName>
</protein>
<dbReference type="Pfam" id="PF05161">
    <property type="entry name" value="MOFRL"/>
    <property type="match status" value="1"/>
</dbReference>
<dbReference type="EMBL" id="QZCE01000001">
    <property type="protein sequence ID" value="NEZ61503.1"/>
    <property type="molecule type" value="Genomic_DNA"/>
</dbReference>
<dbReference type="SUPFAM" id="SSF82544">
    <property type="entry name" value="GckA/TtuD-like"/>
    <property type="match status" value="1"/>
</dbReference>
<dbReference type="InterPro" id="IPR038614">
    <property type="entry name" value="GK_N_sf"/>
</dbReference>
<accession>A0A6M0S031</accession>
<sequence length="439" mass="46034">MLSPNPVALPNQTMSSADLLRELFDAAVAAAMPQEQVARALEPYLKTKPTGRVVVVGIGKSAAAMAKAVENTWAKAGNTEPMEGLVITRYGHVVPTQSIEVIEAGHPVPDANGMGGAQQIFQRVRTLTADDLVICLISGGGSALFTLPPEGISLENLADINRQLLASGADIISMNTVRKSLSCSSGGRLSAAAYPAKVVSLIISDVAGDSLSAIASGPTVGDTATAADALEIIDRYRITIPNHIRDYLMRNPNPVIPPEDKRLSTTTNHLIATPQQSLEAAAKVAIASGYTPLILSDAIEGEARDVALVHGAIARQAKRHQQPIAPPCVILSGGETTVTVKQNFVGKGGRNSEFLLALASYLDGETGITAIACDTDGIDGSENNAGALITPDLWRTGRNPQKYLNTHDSYSFFESIGALVVTGPTLTNVNDFRAIVVEG</sequence>
<evidence type="ECO:0000259" key="1">
    <source>
        <dbReference type="Pfam" id="PF05161"/>
    </source>
</evidence>
<dbReference type="InterPro" id="IPR039760">
    <property type="entry name" value="MOFRL_protein"/>
</dbReference>
<dbReference type="Proteomes" id="UP000473574">
    <property type="component" value="Unassembled WGS sequence"/>
</dbReference>
<dbReference type="InterPro" id="IPR025286">
    <property type="entry name" value="MOFRL_assoc_dom"/>
</dbReference>
<dbReference type="GO" id="GO:0008887">
    <property type="term" value="F:glycerate kinase activity"/>
    <property type="evidence" value="ECO:0007669"/>
    <property type="project" value="InterPro"/>
</dbReference>
<dbReference type="InterPro" id="IPR037035">
    <property type="entry name" value="GK-like_C_sf"/>
</dbReference>
<dbReference type="PANTHER" id="PTHR12227:SF0">
    <property type="entry name" value="GLYCERATE KINASE"/>
    <property type="match status" value="1"/>
</dbReference>
<dbReference type="Pfam" id="PF13660">
    <property type="entry name" value="DUF4147"/>
    <property type="match status" value="1"/>
</dbReference>
<keyword evidence="3" id="KW-0808">Transferase</keyword>
<organism evidence="3 4">
    <name type="scientific">Adonisia turfae CCMR0082</name>
    <dbReference type="NCBI Taxonomy" id="2304604"/>
    <lineage>
        <taxon>Bacteria</taxon>
        <taxon>Bacillati</taxon>
        <taxon>Cyanobacteriota</taxon>
        <taxon>Adonisia</taxon>
        <taxon>Adonisia turfae</taxon>
    </lineage>
</organism>
<proteinExistence type="predicted"/>
<dbReference type="GO" id="GO:0005737">
    <property type="term" value="C:cytoplasm"/>
    <property type="evidence" value="ECO:0007669"/>
    <property type="project" value="TreeGrafter"/>
</dbReference>
<feature type="domain" description="MOFRL-associated" evidence="2">
    <location>
        <begin position="20"/>
        <end position="248"/>
    </location>
</feature>
<reference evidence="3 4" key="1">
    <citation type="journal article" date="2020" name="Microb. Ecol.">
        <title>Ecogenomics of the Marine Benthic Filamentous Cyanobacterium Adonisia.</title>
        <authorList>
            <person name="Walter J.M."/>
            <person name="Coutinho F.H."/>
            <person name="Leomil L."/>
            <person name="Hargreaves P.I."/>
            <person name="Campeao M.E."/>
            <person name="Vieira V.V."/>
            <person name="Silva B.S."/>
            <person name="Fistarol G.O."/>
            <person name="Salomon P.S."/>
            <person name="Sawabe T."/>
            <person name="Mino S."/>
            <person name="Hosokawa M."/>
            <person name="Miyashita H."/>
            <person name="Maruyama F."/>
            <person name="van Verk M.C."/>
            <person name="Dutilh B.E."/>
            <person name="Thompson C.C."/>
            <person name="Thompson F.L."/>
        </authorList>
    </citation>
    <scope>NUCLEOTIDE SEQUENCE [LARGE SCALE GENOMIC DNA]</scope>
    <source>
        <strain evidence="3 4">CCMR0082</strain>
    </source>
</reference>
<dbReference type="Gene3D" id="3.40.50.10180">
    <property type="entry name" value="Glycerate kinase, MOFRL-like N-terminal domain"/>
    <property type="match status" value="1"/>
</dbReference>
<evidence type="ECO:0000313" key="3">
    <source>
        <dbReference type="EMBL" id="NEZ61503.1"/>
    </source>
</evidence>
<dbReference type="Gene3D" id="3.40.1480.10">
    <property type="entry name" value="MOFRL domain"/>
    <property type="match status" value="1"/>
</dbReference>
<comment type="caution">
    <text evidence="3">The sequence shown here is derived from an EMBL/GenBank/DDBJ whole genome shotgun (WGS) entry which is preliminary data.</text>
</comment>
<gene>
    <name evidence="3" type="ORF">D0962_01715</name>
</gene>
<evidence type="ECO:0000259" key="2">
    <source>
        <dbReference type="Pfam" id="PF13660"/>
    </source>
</evidence>
<dbReference type="InterPro" id="IPR007835">
    <property type="entry name" value="MOFRL"/>
</dbReference>
<dbReference type="AlphaFoldDB" id="A0A6M0S031"/>
<feature type="domain" description="MOFRL" evidence="1">
    <location>
        <begin position="328"/>
        <end position="431"/>
    </location>
</feature>
<keyword evidence="3" id="KW-0418">Kinase</keyword>